<protein>
    <recommendedName>
        <fullName evidence="2">Partial AB-hydrolase lipase domain-containing protein</fullName>
    </recommendedName>
</protein>
<dbReference type="EMBL" id="JAPTSV010000006">
    <property type="protein sequence ID" value="KAJ1526572.1"/>
    <property type="molecule type" value="Genomic_DNA"/>
</dbReference>
<dbReference type="InterPro" id="IPR006693">
    <property type="entry name" value="AB_hydrolase_lipase"/>
</dbReference>
<evidence type="ECO:0000256" key="1">
    <source>
        <dbReference type="SAM" id="SignalP"/>
    </source>
</evidence>
<sequence>MRPTMRRPLAPLFMLLLGAAPPCAVADPDVITPAVQEVLDPVVEEVAGLAPIPGALIGALAPLTSELEPLLQSALLQNNLTQFSSDVVTKLSAVVAALANAALPVAPFLSPDKEAEKRGFLGEAYNVTTSDGYILGVFRIRSGQCSSYRAAVVLPPAILSNAATFIFIKDPSLGLLFA</sequence>
<reference evidence="3" key="1">
    <citation type="submission" date="2022-12" db="EMBL/GenBank/DDBJ databases">
        <title>Chromosome-level genome assembly of the bean flower thrips Megalurothrips usitatus.</title>
        <authorList>
            <person name="Ma L."/>
            <person name="Liu Q."/>
            <person name="Li H."/>
            <person name="Cai W."/>
        </authorList>
    </citation>
    <scope>NUCLEOTIDE SEQUENCE</scope>
    <source>
        <strain evidence="3">Cailab_2022a</strain>
    </source>
</reference>
<feature type="domain" description="Partial AB-hydrolase lipase" evidence="2">
    <location>
        <begin position="116"/>
        <end position="159"/>
    </location>
</feature>
<dbReference type="Proteomes" id="UP001075354">
    <property type="component" value="Chromosome 6"/>
</dbReference>
<feature type="signal peptide" evidence="1">
    <location>
        <begin position="1"/>
        <end position="26"/>
    </location>
</feature>
<comment type="caution">
    <text evidence="3">The sequence shown here is derived from an EMBL/GenBank/DDBJ whole genome shotgun (WGS) entry which is preliminary data.</text>
</comment>
<keyword evidence="1" id="KW-0732">Signal</keyword>
<feature type="chain" id="PRO_5043832396" description="Partial AB-hydrolase lipase domain-containing protein" evidence="1">
    <location>
        <begin position="27"/>
        <end position="178"/>
    </location>
</feature>
<accession>A0AAV7XLA2</accession>
<dbReference type="AlphaFoldDB" id="A0AAV7XLA2"/>
<proteinExistence type="predicted"/>
<dbReference type="Pfam" id="PF04083">
    <property type="entry name" value="Abhydro_lipase"/>
    <property type="match status" value="1"/>
</dbReference>
<name>A0AAV7XLA2_9NEOP</name>
<evidence type="ECO:0000313" key="4">
    <source>
        <dbReference type="Proteomes" id="UP001075354"/>
    </source>
</evidence>
<organism evidence="3 4">
    <name type="scientific">Megalurothrips usitatus</name>
    <name type="common">bean blossom thrips</name>
    <dbReference type="NCBI Taxonomy" id="439358"/>
    <lineage>
        <taxon>Eukaryota</taxon>
        <taxon>Metazoa</taxon>
        <taxon>Ecdysozoa</taxon>
        <taxon>Arthropoda</taxon>
        <taxon>Hexapoda</taxon>
        <taxon>Insecta</taxon>
        <taxon>Pterygota</taxon>
        <taxon>Neoptera</taxon>
        <taxon>Paraneoptera</taxon>
        <taxon>Thysanoptera</taxon>
        <taxon>Terebrantia</taxon>
        <taxon>Thripoidea</taxon>
        <taxon>Thripidae</taxon>
        <taxon>Megalurothrips</taxon>
    </lineage>
</organism>
<dbReference type="GO" id="GO:0006629">
    <property type="term" value="P:lipid metabolic process"/>
    <property type="evidence" value="ECO:0007669"/>
    <property type="project" value="InterPro"/>
</dbReference>
<keyword evidence="4" id="KW-1185">Reference proteome</keyword>
<dbReference type="Gene3D" id="3.40.50.1820">
    <property type="entry name" value="alpha/beta hydrolase"/>
    <property type="match status" value="1"/>
</dbReference>
<dbReference type="InterPro" id="IPR029058">
    <property type="entry name" value="AB_hydrolase_fold"/>
</dbReference>
<evidence type="ECO:0000313" key="3">
    <source>
        <dbReference type="EMBL" id="KAJ1526572.1"/>
    </source>
</evidence>
<evidence type="ECO:0000259" key="2">
    <source>
        <dbReference type="Pfam" id="PF04083"/>
    </source>
</evidence>
<gene>
    <name evidence="3" type="ORF">ONE63_008159</name>
</gene>